<evidence type="ECO:0000256" key="1">
    <source>
        <dbReference type="SAM" id="MobiDB-lite"/>
    </source>
</evidence>
<dbReference type="Gene3D" id="3.40.50.1240">
    <property type="entry name" value="Phosphoglycerate mutase-like"/>
    <property type="match status" value="1"/>
</dbReference>
<evidence type="ECO:0000313" key="3">
    <source>
        <dbReference type="Proteomes" id="UP001165080"/>
    </source>
</evidence>
<name>A0A9W6BNH0_9CHLO</name>
<sequence>MITSANLVQVTPKACQPQLRPRRTTGSTPEVLPDRQPRRPHTRPGPLAPSPEPETALMLAAEHASHCCAACPSPDSTRRSVLFRGACAAGAWLAGPPRPSHAALVRFPANQLNNRYYLVRAGESYNEAVGDPLTNPVWKTSEKHGLSERGKKQVLSGLLPDLEALGACSDGCWLWPSITQNAYQTAELIAYGLGIGRSRIVPEYSFLDARGVGALETQSLAVARQAVAEGDLLDPSWRPPPGTDGTPPESTSDVLVRMRQVLSITETQYFGEDVLLVAPDSDCLSVLQAGVLGLDLRQHRRFAFRPGEVRPLILSSVAFDASPRSFACPDPPKCSSSSGSSGNSPAT</sequence>
<protein>
    <submittedName>
        <fullName evidence="2">Uncharacterized protein</fullName>
    </submittedName>
</protein>
<feature type="region of interest" description="Disordered" evidence="1">
    <location>
        <begin position="1"/>
        <end position="53"/>
    </location>
</feature>
<gene>
    <name evidence="2" type="primary">PLEST001149</name>
    <name evidence="2" type="ORF">PLESTB_000965800</name>
</gene>
<accession>A0A9W6BNH0</accession>
<reference evidence="2 3" key="1">
    <citation type="journal article" date="2023" name="Commun. Biol.">
        <title>Reorganization of the ancestral sex-determining regions during the evolution of trioecy in Pleodorina starrii.</title>
        <authorList>
            <person name="Takahashi K."/>
            <person name="Suzuki S."/>
            <person name="Kawai-Toyooka H."/>
            <person name="Yamamoto K."/>
            <person name="Hamaji T."/>
            <person name="Ootsuki R."/>
            <person name="Yamaguchi H."/>
            <person name="Kawachi M."/>
            <person name="Higashiyama T."/>
            <person name="Nozaki H."/>
        </authorList>
    </citation>
    <scope>NUCLEOTIDE SEQUENCE [LARGE SCALE GENOMIC DNA]</scope>
    <source>
        <strain evidence="2 3">NIES-4479</strain>
    </source>
</reference>
<dbReference type="SUPFAM" id="SSF53254">
    <property type="entry name" value="Phosphoglycerate mutase-like"/>
    <property type="match status" value="1"/>
</dbReference>
<dbReference type="Proteomes" id="UP001165080">
    <property type="component" value="Unassembled WGS sequence"/>
</dbReference>
<dbReference type="InterPro" id="IPR013078">
    <property type="entry name" value="His_Pase_superF_clade-1"/>
</dbReference>
<comment type="caution">
    <text evidence="2">The sequence shown here is derived from an EMBL/GenBank/DDBJ whole genome shotgun (WGS) entry which is preliminary data.</text>
</comment>
<feature type="compositionally biased region" description="Low complexity" evidence="1">
    <location>
        <begin position="335"/>
        <end position="347"/>
    </location>
</feature>
<evidence type="ECO:0000313" key="2">
    <source>
        <dbReference type="EMBL" id="GLC55263.1"/>
    </source>
</evidence>
<keyword evidence="3" id="KW-1185">Reference proteome</keyword>
<feature type="region of interest" description="Disordered" evidence="1">
    <location>
        <begin position="327"/>
        <end position="347"/>
    </location>
</feature>
<dbReference type="PANTHER" id="PTHR47580">
    <property type="entry name" value="PHOSPHOGLYCERATE MUTASE FAMILY PROTEIN"/>
    <property type="match status" value="1"/>
</dbReference>
<organism evidence="2 3">
    <name type="scientific">Pleodorina starrii</name>
    <dbReference type="NCBI Taxonomy" id="330485"/>
    <lineage>
        <taxon>Eukaryota</taxon>
        <taxon>Viridiplantae</taxon>
        <taxon>Chlorophyta</taxon>
        <taxon>core chlorophytes</taxon>
        <taxon>Chlorophyceae</taxon>
        <taxon>CS clade</taxon>
        <taxon>Chlamydomonadales</taxon>
        <taxon>Volvocaceae</taxon>
        <taxon>Pleodorina</taxon>
    </lineage>
</organism>
<proteinExistence type="predicted"/>
<dbReference type="Pfam" id="PF00300">
    <property type="entry name" value="His_Phos_1"/>
    <property type="match status" value="1"/>
</dbReference>
<dbReference type="InterPro" id="IPR029033">
    <property type="entry name" value="His_PPase_superfam"/>
</dbReference>
<dbReference type="PANTHER" id="PTHR47580:SF1">
    <property type="entry name" value="PHOSPHOGLYCERATE MUTASE FAMILY PROTEIN"/>
    <property type="match status" value="1"/>
</dbReference>
<dbReference type="EMBL" id="BRXU01000012">
    <property type="protein sequence ID" value="GLC55263.1"/>
    <property type="molecule type" value="Genomic_DNA"/>
</dbReference>
<feature type="region of interest" description="Disordered" evidence="1">
    <location>
        <begin position="232"/>
        <end position="251"/>
    </location>
</feature>
<dbReference type="AlphaFoldDB" id="A0A9W6BNH0"/>